<dbReference type="Proteomes" id="UP000735302">
    <property type="component" value="Unassembled WGS sequence"/>
</dbReference>
<accession>A0AAV4DRI3</accession>
<feature type="region of interest" description="Disordered" evidence="1">
    <location>
        <begin position="21"/>
        <end position="40"/>
    </location>
</feature>
<evidence type="ECO:0000256" key="1">
    <source>
        <dbReference type="SAM" id="MobiDB-lite"/>
    </source>
</evidence>
<comment type="caution">
    <text evidence="2">The sequence shown here is derived from an EMBL/GenBank/DDBJ whole genome shotgun (WGS) entry which is preliminary data.</text>
</comment>
<keyword evidence="3" id="KW-1185">Reference proteome</keyword>
<name>A0AAV4DRI3_9GAST</name>
<evidence type="ECO:0000313" key="2">
    <source>
        <dbReference type="EMBL" id="GFO46922.1"/>
    </source>
</evidence>
<protein>
    <submittedName>
        <fullName evidence="2">Uncharacterized protein</fullName>
    </submittedName>
</protein>
<sequence>MLNILIKNPFSFILPARPHQDDLRLSGPPPGQAPVAGARTRDRRIPLDLGANLLSIVPPMRPLLIE</sequence>
<reference evidence="2 3" key="1">
    <citation type="journal article" date="2021" name="Elife">
        <title>Chloroplast acquisition without the gene transfer in kleptoplastic sea slugs, Plakobranchus ocellatus.</title>
        <authorList>
            <person name="Maeda T."/>
            <person name="Takahashi S."/>
            <person name="Yoshida T."/>
            <person name="Shimamura S."/>
            <person name="Takaki Y."/>
            <person name="Nagai Y."/>
            <person name="Toyoda A."/>
            <person name="Suzuki Y."/>
            <person name="Arimoto A."/>
            <person name="Ishii H."/>
            <person name="Satoh N."/>
            <person name="Nishiyama T."/>
            <person name="Hasebe M."/>
            <person name="Maruyama T."/>
            <person name="Minagawa J."/>
            <person name="Obokata J."/>
            <person name="Shigenobu S."/>
        </authorList>
    </citation>
    <scope>NUCLEOTIDE SEQUENCE [LARGE SCALE GENOMIC DNA]</scope>
</reference>
<dbReference type="EMBL" id="BLXT01008234">
    <property type="protein sequence ID" value="GFO46922.1"/>
    <property type="molecule type" value="Genomic_DNA"/>
</dbReference>
<gene>
    <name evidence="2" type="ORF">PoB_007342700</name>
</gene>
<proteinExistence type="predicted"/>
<dbReference type="AlphaFoldDB" id="A0AAV4DRI3"/>
<organism evidence="2 3">
    <name type="scientific">Plakobranchus ocellatus</name>
    <dbReference type="NCBI Taxonomy" id="259542"/>
    <lineage>
        <taxon>Eukaryota</taxon>
        <taxon>Metazoa</taxon>
        <taxon>Spiralia</taxon>
        <taxon>Lophotrochozoa</taxon>
        <taxon>Mollusca</taxon>
        <taxon>Gastropoda</taxon>
        <taxon>Heterobranchia</taxon>
        <taxon>Euthyneura</taxon>
        <taxon>Panpulmonata</taxon>
        <taxon>Sacoglossa</taxon>
        <taxon>Placobranchoidea</taxon>
        <taxon>Plakobranchidae</taxon>
        <taxon>Plakobranchus</taxon>
    </lineage>
</organism>
<evidence type="ECO:0000313" key="3">
    <source>
        <dbReference type="Proteomes" id="UP000735302"/>
    </source>
</evidence>